<name>A0A833QV45_9POAL</name>
<dbReference type="GO" id="GO:0016020">
    <property type="term" value="C:membrane"/>
    <property type="evidence" value="ECO:0007669"/>
    <property type="project" value="UniProtKB-SubCell"/>
</dbReference>
<dbReference type="OrthoDB" id="1388414at2759"/>
<dbReference type="PANTHER" id="PTHR31942:SF49">
    <property type="entry name" value="MLO-LIKE PROTEIN 8"/>
    <property type="match status" value="1"/>
</dbReference>
<comment type="subcellular location">
    <subcellularLocation>
        <location evidence="1">Membrane</location>
        <topology evidence="1">Multi-pass membrane protein</topology>
    </subcellularLocation>
</comment>
<evidence type="ECO:0000256" key="2">
    <source>
        <dbReference type="ARBA" id="ARBA00006574"/>
    </source>
</evidence>
<dbReference type="InterPro" id="IPR004326">
    <property type="entry name" value="Mlo"/>
</dbReference>
<evidence type="ECO:0000256" key="5">
    <source>
        <dbReference type="ARBA" id="ARBA00022989"/>
    </source>
</evidence>
<accession>A0A833QV45</accession>
<evidence type="ECO:0000256" key="1">
    <source>
        <dbReference type="ARBA" id="ARBA00004141"/>
    </source>
</evidence>
<dbReference type="GO" id="GO:0006952">
    <property type="term" value="P:defense response"/>
    <property type="evidence" value="ECO:0007669"/>
    <property type="project" value="UniProtKB-KW"/>
</dbReference>
<dbReference type="Proteomes" id="UP000623129">
    <property type="component" value="Unassembled WGS sequence"/>
</dbReference>
<dbReference type="PANTHER" id="PTHR31942">
    <property type="entry name" value="MLO-LIKE PROTEIN 1"/>
    <property type="match status" value="1"/>
</dbReference>
<comment type="similarity">
    <text evidence="2">Belongs to the MLO family.</text>
</comment>
<keyword evidence="10" id="KW-1185">Reference proteome</keyword>
<evidence type="ECO:0000256" key="3">
    <source>
        <dbReference type="ARBA" id="ARBA00022692"/>
    </source>
</evidence>
<feature type="transmembrane region" description="Helical" evidence="8">
    <location>
        <begin position="6"/>
        <end position="27"/>
    </location>
</feature>
<keyword evidence="7" id="KW-0568">Pathogenesis-related protein</keyword>
<protein>
    <submittedName>
        <fullName evidence="9">MLO protein</fullName>
    </submittedName>
</protein>
<comment type="caution">
    <text evidence="9">The sequence shown here is derived from an EMBL/GenBank/DDBJ whole genome shotgun (WGS) entry which is preliminary data.</text>
</comment>
<gene>
    <name evidence="9" type="ORF">FCM35_KLT19807</name>
</gene>
<dbReference type="AlphaFoldDB" id="A0A833QV45"/>
<reference evidence="9" key="1">
    <citation type="submission" date="2020-01" db="EMBL/GenBank/DDBJ databases">
        <title>Genome sequence of Kobresia littledalei, the first chromosome-level genome in the family Cyperaceae.</title>
        <authorList>
            <person name="Qu G."/>
        </authorList>
    </citation>
    <scope>NUCLEOTIDE SEQUENCE</scope>
    <source>
        <strain evidence="9">C.B.Clarke</strain>
        <tissue evidence="9">Leaf</tissue>
    </source>
</reference>
<dbReference type="EMBL" id="SWLB01000008">
    <property type="protein sequence ID" value="KAF3335300.1"/>
    <property type="molecule type" value="Genomic_DNA"/>
</dbReference>
<keyword evidence="6 8" id="KW-0472">Membrane</keyword>
<evidence type="ECO:0000256" key="8">
    <source>
        <dbReference type="SAM" id="Phobius"/>
    </source>
</evidence>
<organism evidence="9 10">
    <name type="scientific">Carex littledalei</name>
    <dbReference type="NCBI Taxonomy" id="544730"/>
    <lineage>
        <taxon>Eukaryota</taxon>
        <taxon>Viridiplantae</taxon>
        <taxon>Streptophyta</taxon>
        <taxon>Embryophyta</taxon>
        <taxon>Tracheophyta</taxon>
        <taxon>Spermatophyta</taxon>
        <taxon>Magnoliopsida</taxon>
        <taxon>Liliopsida</taxon>
        <taxon>Poales</taxon>
        <taxon>Cyperaceae</taxon>
        <taxon>Cyperoideae</taxon>
        <taxon>Cariceae</taxon>
        <taxon>Carex</taxon>
        <taxon>Carex subgen. Euthyceras</taxon>
    </lineage>
</organism>
<keyword evidence="4" id="KW-0611">Plant defense</keyword>
<evidence type="ECO:0000313" key="9">
    <source>
        <dbReference type="EMBL" id="KAF3335300.1"/>
    </source>
</evidence>
<sequence>MTIAELMILGFISLLIFFQNYIAGICISKSAGNIMLPCNPGEKDYYFMLLILGDFGGWNQVASDNRINGS</sequence>
<keyword evidence="5 8" id="KW-1133">Transmembrane helix</keyword>
<proteinExistence type="inferred from homology"/>
<evidence type="ECO:0000256" key="6">
    <source>
        <dbReference type="ARBA" id="ARBA00023136"/>
    </source>
</evidence>
<dbReference type="Pfam" id="PF03094">
    <property type="entry name" value="Mlo"/>
    <property type="match status" value="1"/>
</dbReference>
<evidence type="ECO:0000256" key="7">
    <source>
        <dbReference type="ARBA" id="ARBA00023265"/>
    </source>
</evidence>
<keyword evidence="3 8" id="KW-0812">Transmembrane</keyword>
<evidence type="ECO:0000313" key="10">
    <source>
        <dbReference type="Proteomes" id="UP000623129"/>
    </source>
</evidence>
<evidence type="ECO:0000256" key="4">
    <source>
        <dbReference type="ARBA" id="ARBA00022821"/>
    </source>
</evidence>